<dbReference type="GO" id="GO:0016020">
    <property type="term" value="C:membrane"/>
    <property type="evidence" value="ECO:0007669"/>
    <property type="project" value="UniProtKB-SubCell"/>
</dbReference>
<evidence type="ECO:0000256" key="5">
    <source>
        <dbReference type="ARBA" id="ARBA00023136"/>
    </source>
</evidence>
<accession>A0A2C9JPA9</accession>
<dbReference type="STRING" id="6526.A0A2C9JPA9"/>
<evidence type="ECO:0000256" key="2">
    <source>
        <dbReference type="ARBA" id="ARBA00022692"/>
    </source>
</evidence>
<name>A0A2C9JPA9_BIOGL</name>
<feature type="domain" description="G-protein coupled receptors family 1 profile" evidence="9">
    <location>
        <begin position="112"/>
        <end position="159"/>
    </location>
</feature>
<dbReference type="EnsemblMetazoa" id="BGLB005692-RB">
    <property type="protein sequence ID" value="BGLB005692-PB"/>
    <property type="gene ID" value="BGLB005692"/>
</dbReference>
<dbReference type="AlphaFoldDB" id="A0A2C9JPA9"/>
<keyword evidence="7" id="KW-0807">Transducer</keyword>
<evidence type="ECO:0000256" key="7">
    <source>
        <dbReference type="ARBA" id="ARBA00023224"/>
    </source>
</evidence>
<dbReference type="VEuPathDB" id="VectorBase:BGLAX_027781"/>
<feature type="transmembrane region" description="Helical" evidence="8">
    <location>
        <begin position="132"/>
        <end position="154"/>
    </location>
</feature>
<keyword evidence="6" id="KW-0675">Receptor</keyword>
<dbReference type="VEuPathDB" id="VectorBase:BGLB005692"/>
<protein>
    <recommendedName>
        <fullName evidence="9">G-protein coupled receptors family 1 profile domain-containing protein</fullName>
    </recommendedName>
</protein>
<feature type="transmembrane region" description="Helical" evidence="8">
    <location>
        <begin position="89"/>
        <end position="112"/>
    </location>
</feature>
<evidence type="ECO:0000313" key="10">
    <source>
        <dbReference type="EnsemblMetazoa" id="BGLB005692-PB"/>
    </source>
</evidence>
<evidence type="ECO:0000256" key="8">
    <source>
        <dbReference type="SAM" id="Phobius"/>
    </source>
</evidence>
<proteinExistence type="predicted"/>
<dbReference type="InterPro" id="IPR000276">
    <property type="entry name" value="GPCR_Rhodpsn"/>
</dbReference>
<evidence type="ECO:0000313" key="11">
    <source>
        <dbReference type="Proteomes" id="UP000076420"/>
    </source>
</evidence>
<evidence type="ECO:0000256" key="6">
    <source>
        <dbReference type="ARBA" id="ARBA00023170"/>
    </source>
</evidence>
<comment type="subcellular location">
    <subcellularLocation>
        <location evidence="1">Membrane</location>
        <topology evidence="1">Multi-pass membrane protein</topology>
    </subcellularLocation>
</comment>
<dbReference type="PROSITE" id="PS50262">
    <property type="entry name" value="G_PROTEIN_RECEP_F1_2"/>
    <property type="match status" value="1"/>
</dbReference>
<dbReference type="Gene3D" id="1.20.1070.10">
    <property type="entry name" value="Rhodopsin 7-helix transmembrane proteins"/>
    <property type="match status" value="1"/>
</dbReference>
<evidence type="ECO:0000256" key="1">
    <source>
        <dbReference type="ARBA" id="ARBA00004141"/>
    </source>
</evidence>
<dbReference type="Pfam" id="PF00001">
    <property type="entry name" value="7tm_1"/>
    <property type="match status" value="1"/>
</dbReference>
<dbReference type="PANTHER" id="PTHR24235:SF29">
    <property type="entry name" value="GH23382P"/>
    <property type="match status" value="1"/>
</dbReference>
<evidence type="ECO:0000259" key="9">
    <source>
        <dbReference type="PROSITE" id="PS50262"/>
    </source>
</evidence>
<sequence>EVFKINSHNYRHGLKAFVMEILVNRLSSGLNATVSPVLEASERNYFLNASFGSEYSDQGNDGAVTTWSYNESGSTDLGNVTKRHQTSTILSLQTIVVLSIMYSIVFVLALVGNISVVTVVAKDKSLHTATNFFLVNMAIADILIAIICLPLTLLSKIFT</sequence>
<dbReference type="InterPro" id="IPR017452">
    <property type="entry name" value="GPCR_Rhodpsn_7TM"/>
</dbReference>
<evidence type="ECO:0000256" key="4">
    <source>
        <dbReference type="ARBA" id="ARBA00023040"/>
    </source>
</evidence>
<dbReference type="GO" id="GO:0004930">
    <property type="term" value="F:G protein-coupled receptor activity"/>
    <property type="evidence" value="ECO:0007669"/>
    <property type="project" value="UniProtKB-KW"/>
</dbReference>
<keyword evidence="4" id="KW-0297">G-protein coupled receptor</keyword>
<dbReference type="SUPFAM" id="SSF81321">
    <property type="entry name" value="Family A G protein-coupled receptor-like"/>
    <property type="match status" value="1"/>
</dbReference>
<evidence type="ECO:0000256" key="3">
    <source>
        <dbReference type="ARBA" id="ARBA00022989"/>
    </source>
</evidence>
<dbReference type="PANTHER" id="PTHR24235">
    <property type="entry name" value="NEUROPEPTIDE Y RECEPTOR"/>
    <property type="match status" value="1"/>
</dbReference>
<keyword evidence="5 8" id="KW-0472">Membrane</keyword>
<keyword evidence="2 8" id="KW-0812">Transmembrane</keyword>
<gene>
    <name evidence="10" type="primary">106062013</name>
</gene>
<keyword evidence="3 8" id="KW-1133">Transmembrane helix</keyword>
<organism evidence="10 11">
    <name type="scientific">Biomphalaria glabrata</name>
    <name type="common">Bloodfluke planorb</name>
    <name type="synonym">Freshwater snail</name>
    <dbReference type="NCBI Taxonomy" id="6526"/>
    <lineage>
        <taxon>Eukaryota</taxon>
        <taxon>Metazoa</taxon>
        <taxon>Spiralia</taxon>
        <taxon>Lophotrochozoa</taxon>
        <taxon>Mollusca</taxon>
        <taxon>Gastropoda</taxon>
        <taxon>Heterobranchia</taxon>
        <taxon>Euthyneura</taxon>
        <taxon>Panpulmonata</taxon>
        <taxon>Hygrophila</taxon>
        <taxon>Lymnaeoidea</taxon>
        <taxon>Planorbidae</taxon>
        <taxon>Biomphalaria</taxon>
    </lineage>
</organism>
<dbReference type="KEGG" id="bgt:106062013"/>
<reference evidence="10" key="1">
    <citation type="submission" date="2020-05" db="UniProtKB">
        <authorList>
            <consortium name="EnsemblMetazoa"/>
        </authorList>
    </citation>
    <scope>IDENTIFICATION</scope>
    <source>
        <strain evidence="10">BB02</strain>
    </source>
</reference>
<dbReference type="Proteomes" id="UP000076420">
    <property type="component" value="Unassembled WGS sequence"/>
</dbReference>
<dbReference type="PRINTS" id="PR00237">
    <property type="entry name" value="GPCRRHODOPSN"/>
</dbReference>